<dbReference type="AlphaFoldDB" id="A0A6N4SP41"/>
<proteinExistence type="predicted"/>
<protein>
    <submittedName>
        <fullName evidence="3">Membrane protease (Metal dependent CAAX family)</fullName>
    </submittedName>
</protein>
<gene>
    <name evidence="3" type="ordered locus">CHU_0775</name>
</gene>
<feature type="transmembrane region" description="Helical" evidence="1">
    <location>
        <begin position="20"/>
        <end position="38"/>
    </location>
</feature>
<dbReference type="OrthoDB" id="5525190at2"/>
<feature type="transmembrane region" description="Helical" evidence="1">
    <location>
        <begin position="168"/>
        <end position="186"/>
    </location>
</feature>
<evidence type="ECO:0000256" key="1">
    <source>
        <dbReference type="SAM" id="Phobius"/>
    </source>
</evidence>
<accession>A0A6N4SP41</accession>
<keyword evidence="4" id="KW-1185">Reference proteome</keyword>
<dbReference type="KEGG" id="chu:CHU_0775"/>
<dbReference type="EMBL" id="CP000383">
    <property type="protein sequence ID" value="ABG58062.1"/>
    <property type="molecule type" value="Genomic_DNA"/>
</dbReference>
<evidence type="ECO:0000313" key="3">
    <source>
        <dbReference type="EMBL" id="ABG58062.1"/>
    </source>
</evidence>
<keyword evidence="1" id="KW-0812">Transmembrane</keyword>
<feature type="transmembrane region" description="Helical" evidence="1">
    <location>
        <begin position="53"/>
        <end position="76"/>
    </location>
</feature>
<dbReference type="GO" id="GO:0004175">
    <property type="term" value="F:endopeptidase activity"/>
    <property type="evidence" value="ECO:0007669"/>
    <property type="project" value="UniProtKB-ARBA"/>
</dbReference>
<feature type="transmembrane region" description="Helical" evidence="1">
    <location>
        <begin position="239"/>
        <end position="258"/>
    </location>
</feature>
<feature type="transmembrane region" description="Helical" evidence="1">
    <location>
        <begin position="88"/>
        <end position="107"/>
    </location>
</feature>
<name>A0A6N4SP41_CYTH3</name>
<keyword evidence="3" id="KW-0645">Protease</keyword>
<dbReference type="GO" id="GO:0080120">
    <property type="term" value="P:CAAX-box protein maturation"/>
    <property type="evidence" value="ECO:0007669"/>
    <property type="project" value="UniProtKB-ARBA"/>
</dbReference>
<organism evidence="3 4">
    <name type="scientific">Cytophaga hutchinsonii (strain ATCC 33406 / DSM 1761 / CIP 103989 / NBRC 15051 / NCIMB 9469 / D465)</name>
    <dbReference type="NCBI Taxonomy" id="269798"/>
    <lineage>
        <taxon>Bacteria</taxon>
        <taxon>Pseudomonadati</taxon>
        <taxon>Bacteroidota</taxon>
        <taxon>Cytophagia</taxon>
        <taxon>Cytophagales</taxon>
        <taxon>Cytophagaceae</taxon>
        <taxon>Cytophaga</taxon>
    </lineage>
</organism>
<sequence>MKKIYQLLAHYVCFELKATYMMYVLLFLFPAIALNYYFDFESSIVDSFKGQPVYFFLCFVYYAVPLYYAVTVYIVLFDKRQLLQDKKFLFVLFLFPCIMAFEQAFNLQKQWVSGIENEYLRYYAKRTLNHTVRFLTYFLPIALYYIFLERENKNFYGLAFSKVDIKPYLFMMFVIMMPLIIAVSFTKDFQASYPIYSMSNMKDQLPGAYWQQVAVFESQYLLDFVNIELMFRGCMIHVLYTYMGVECVLAVATVYCTFHFGKPMLETISSFVGGTVLGILSLRTQSLYGGIFIHMGIAFMMEAASFAQQL</sequence>
<dbReference type="Proteomes" id="UP000001822">
    <property type="component" value="Chromosome"/>
</dbReference>
<dbReference type="GO" id="GO:0006508">
    <property type="term" value="P:proteolysis"/>
    <property type="evidence" value="ECO:0007669"/>
    <property type="project" value="UniProtKB-KW"/>
</dbReference>
<feature type="transmembrane region" description="Helical" evidence="1">
    <location>
        <begin position="127"/>
        <end position="147"/>
    </location>
</feature>
<dbReference type="RefSeq" id="WP_011584178.1">
    <property type="nucleotide sequence ID" value="NC_008255.1"/>
</dbReference>
<keyword evidence="1" id="KW-1133">Transmembrane helix</keyword>
<feature type="transmembrane region" description="Helical" evidence="1">
    <location>
        <begin position="288"/>
        <end position="307"/>
    </location>
</feature>
<evidence type="ECO:0000313" key="4">
    <source>
        <dbReference type="Proteomes" id="UP000001822"/>
    </source>
</evidence>
<reference evidence="3 4" key="1">
    <citation type="journal article" date="2007" name="Appl. Environ. Microbiol.">
        <title>Genome sequence of the cellulolytic gliding bacterium Cytophaga hutchinsonii.</title>
        <authorList>
            <person name="Xie G."/>
            <person name="Bruce D.C."/>
            <person name="Challacombe J.F."/>
            <person name="Chertkov O."/>
            <person name="Detter J.C."/>
            <person name="Gilna P."/>
            <person name="Han C.S."/>
            <person name="Lucas S."/>
            <person name="Misra M."/>
            <person name="Myers G.L."/>
            <person name="Richardson P."/>
            <person name="Tapia R."/>
            <person name="Thayer N."/>
            <person name="Thompson L.S."/>
            <person name="Brettin T.S."/>
            <person name="Henrissat B."/>
            <person name="Wilson D.B."/>
            <person name="McBride M.J."/>
        </authorList>
    </citation>
    <scope>NUCLEOTIDE SEQUENCE [LARGE SCALE GENOMIC DNA]</scope>
    <source>
        <strain evidence="4">ATCC 33406 / DSM 1761 / CIP 103989 / NBRC 15051 / NCIMB 9469 / D465</strain>
    </source>
</reference>
<dbReference type="InterPro" id="IPR003675">
    <property type="entry name" value="Rce1/LyrA-like_dom"/>
</dbReference>
<keyword evidence="1" id="KW-0472">Membrane</keyword>
<keyword evidence="3" id="KW-0378">Hydrolase</keyword>
<evidence type="ECO:0000259" key="2">
    <source>
        <dbReference type="Pfam" id="PF02517"/>
    </source>
</evidence>
<dbReference type="Pfam" id="PF02517">
    <property type="entry name" value="Rce1-like"/>
    <property type="match status" value="1"/>
</dbReference>
<feature type="domain" description="CAAX prenyl protease 2/Lysostaphin resistance protein A-like" evidence="2">
    <location>
        <begin position="220"/>
        <end position="299"/>
    </location>
</feature>